<sequence length="203" mass="21745">MLSVFLVIGLGLVLAAVYYLVGGSTRPPSSNASTPAPVEATDQLVLVVGPPVAEVIQVSTEFREFYQDGDLVAYPFQIHAVEPGITALTFPLDLPAEIFYYLVNYLTYPESGYSVAAQVHGWATLPIITRNKVVAAPEPVLVCVPPQDTQYDVVLLVTPASAVYQVSVGSLLPTARRCAVPLAYAAPPYPLTEVRQLSAIKLS</sequence>
<dbReference type="OrthoDB" id="981005at2"/>
<dbReference type="AlphaFoldDB" id="A0A212TJ90"/>
<protein>
    <submittedName>
        <fullName evidence="1">Uncharacterized protein</fullName>
    </submittedName>
</protein>
<keyword evidence="2" id="KW-1185">Reference proteome</keyword>
<gene>
    <name evidence="1" type="ORF">SAMN06265337_1504</name>
</gene>
<name>A0A212TJ90_9BACT</name>
<dbReference type="EMBL" id="FYEW01000001">
    <property type="protein sequence ID" value="SNC66118.1"/>
    <property type="molecule type" value="Genomic_DNA"/>
</dbReference>
<dbReference type="Proteomes" id="UP000198131">
    <property type="component" value="Unassembled WGS sequence"/>
</dbReference>
<reference evidence="2" key="1">
    <citation type="submission" date="2017-06" db="EMBL/GenBank/DDBJ databases">
        <authorList>
            <person name="Varghese N."/>
            <person name="Submissions S."/>
        </authorList>
    </citation>
    <scope>NUCLEOTIDE SEQUENCE [LARGE SCALE GENOMIC DNA]</scope>
    <source>
        <strain evidence="2">DSM 11116</strain>
    </source>
</reference>
<organism evidence="1 2">
    <name type="scientific">Hymenobacter gelipurpurascens</name>
    <dbReference type="NCBI Taxonomy" id="89968"/>
    <lineage>
        <taxon>Bacteria</taxon>
        <taxon>Pseudomonadati</taxon>
        <taxon>Bacteroidota</taxon>
        <taxon>Cytophagia</taxon>
        <taxon>Cytophagales</taxon>
        <taxon>Hymenobacteraceae</taxon>
        <taxon>Hymenobacter</taxon>
    </lineage>
</organism>
<dbReference type="RefSeq" id="WP_088842735.1">
    <property type="nucleotide sequence ID" value="NZ_FYEW01000001.1"/>
</dbReference>
<evidence type="ECO:0000313" key="2">
    <source>
        <dbReference type="Proteomes" id="UP000198131"/>
    </source>
</evidence>
<proteinExistence type="predicted"/>
<accession>A0A212TJ90</accession>
<evidence type="ECO:0000313" key="1">
    <source>
        <dbReference type="EMBL" id="SNC66118.1"/>
    </source>
</evidence>